<comment type="caution">
    <text evidence="1">The sequence shown here is derived from an EMBL/GenBank/DDBJ whole genome shotgun (WGS) entry which is preliminary data.</text>
</comment>
<dbReference type="AlphaFoldDB" id="A0A150N1G4"/>
<accession>A0A150N1G4</accession>
<name>A0A150N1G4_9BACL</name>
<evidence type="ECO:0000313" key="2">
    <source>
        <dbReference type="Proteomes" id="UP000075324"/>
    </source>
</evidence>
<dbReference type="Proteomes" id="UP000075324">
    <property type="component" value="Unassembled WGS sequence"/>
</dbReference>
<proteinExistence type="predicted"/>
<dbReference type="EMBL" id="LQYW01000051">
    <property type="protein sequence ID" value="KYD30432.1"/>
    <property type="molecule type" value="Genomic_DNA"/>
</dbReference>
<evidence type="ECO:0000313" key="1">
    <source>
        <dbReference type="EMBL" id="KYD30432.1"/>
    </source>
</evidence>
<protein>
    <submittedName>
        <fullName evidence="1">Uncharacterized protein</fullName>
    </submittedName>
</protein>
<gene>
    <name evidence="1" type="ORF">B4110_2123</name>
</gene>
<organism evidence="1 2">
    <name type="scientific">Parageobacillus toebii</name>
    <dbReference type="NCBI Taxonomy" id="153151"/>
    <lineage>
        <taxon>Bacteria</taxon>
        <taxon>Bacillati</taxon>
        <taxon>Bacillota</taxon>
        <taxon>Bacilli</taxon>
        <taxon>Bacillales</taxon>
        <taxon>Anoxybacillaceae</taxon>
        <taxon>Parageobacillus</taxon>
    </lineage>
</organism>
<reference evidence="1 2" key="1">
    <citation type="submission" date="2016-01" db="EMBL/GenBank/DDBJ databases">
        <title>Draft Genome Sequences of Seven Thermophilic Sporeformers Isolated from Foods.</title>
        <authorList>
            <person name="Berendsen E.M."/>
            <person name="Wells-Bennik M.H."/>
            <person name="Krawcyk A.O."/>
            <person name="De Jong A."/>
            <person name="Holsappel S."/>
            <person name="Eijlander R.T."/>
            <person name="Kuipers O.P."/>
        </authorList>
    </citation>
    <scope>NUCLEOTIDE SEQUENCE [LARGE SCALE GENOMIC DNA]</scope>
    <source>
        <strain evidence="1 2">B4110</strain>
    </source>
</reference>
<sequence>MYTFIFTKTYTKINKIRENFLKKKKQHRFCNVVSSGCQLIA</sequence>